<keyword evidence="3" id="KW-0808">Transferase</keyword>
<dbReference type="PANTHER" id="PTHR43179">
    <property type="entry name" value="RHAMNOSYLTRANSFERASE WBBL"/>
    <property type="match status" value="1"/>
</dbReference>
<dbReference type="CDD" id="cd04186">
    <property type="entry name" value="GT_2_like_c"/>
    <property type="match status" value="1"/>
</dbReference>
<dbReference type="Gene3D" id="3.90.550.10">
    <property type="entry name" value="Spore Coat Polysaccharide Biosynthesis Protein SpsA, Chain A"/>
    <property type="match status" value="1"/>
</dbReference>
<evidence type="ECO:0000313" key="6">
    <source>
        <dbReference type="Proteomes" id="UP000480266"/>
    </source>
</evidence>
<keyword evidence="6" id="KW-1185">Reference proteome</keyword>
<dbReference type="EMBL" id="JAAMRR010000686">
    <property type="protein sequence ID" value="NGX96107.1"/>
    <property type="molecule type" value="Genomic_DNA"/>
</dbReference>
<dbReference type="PANTHER" id="PTHR43179:SF12">
    <property type="entry name" value="GALACTOFURANOSYLTRANSFERASE GLFT2"/>
    <property type="match status" value="1"/>
</dbReference>
<protein>
    <submittedName>
        <fullName evidence="5">Glycosyltransferase family 2 protein</fullName>
    </submittedName>
</protein>
<proteinExistence type="inferred from homology"/>
<sequence>MEKIPDLSIIVLNWNMGRMTQECLASIRAHTSNVAYEIIVVDNGSKPHEKSIVRDACGLHDARLIELNQNLYFGEANNIGAEAARGDAVLLLNNDVVVTPGYIAPLLHALKTAHRAGAVGAELRYPNGRLQEAGGYVRPDGWTIRHGLARLPANILSQAGLHIVDYCSAACLLMRRDVFLAAGGFDPLFDPGYFEDVDLMLRLRAMGLFTYCCVGTAVIHKEGATSKTIWSNPRRATIIHRNHRKFVERWGNFIAERVFGTATPPHFESINWVAQRSSSNGDRNLVLRGPGLVSRNRPWPNIVEVASALRDKAHVTFVADEACSRSRLYAIARDQGQKLGDFSIARASDVSHRPGDTAVLVRADGDHGAKIVSGDGPLLHLVISALNETGSQTSSPDLPV</sequence>
<dbReference type="Proteomes" id="UP000480266">
    <property type="component" value="Unassembled WGS sequence"/>
</dbReference>
<evidence type="ECO:0000256" key="2">
    <source>
        <dbReference type="ARBA" id="ARBA00022676"/>
    </source>
</evidence>
<comment type="similarity">
    <text evidence="1">Belongs to the glycosyltransferase 2 family.</text>
</comment>
<evidence type="ECO:0000259" key="4">
    <source>
        <dbReference type="Pfam" id="PF00535"/>
    </source>
</evidence>
<dbReference type="Pfam" id="PF00535">
    <property type="entry name" value="Glycos_transf_2"/>
    <property type="match status" value="1"/>
</dbReference>
<dbReference type="GO" id="GO:0016757">
    <property type="term" value="F:glycosyltransferase activity"/>
    <property type="evidence" value="ECO:0007669"/>
    <property type="project" value="UniProtKB-KW"/>
</dbReference>
<accession>A0A7C9VF04</accession>
<name>A0A7C9VF04_9BRAD</name>
<evidence type="ECO:0000256" key="1">
    <source>
        <dbReference type="ARBA" id="ARBA00006739"/>
    </source>
</evidence>
<organism evidence="5 6">
    <name type="scientific">Candidatus Afipia apatlaquensis</name>
    <dbReference type="NCBI Taxonomy" id="2712852"/>
    <lineage>
        <taxon>Bacteria</taxon>
        <taxon>Pseudomonadati</taxon>
        <taxon>Pseudomonadota</taxon>
        <taxon>Alphaproteobacteria</taxon>
        <taxon>Hyphomicrobiales</taxon>
        <taxon>Nitrobacteraceae</taxon>
        <taxon>Afipia</taxon>
    </lineage>
</organism>
<dbReference type="InterPro" id="IPR001173">
    <property type="entry name" value="Glyco_trans_2-like"/>
</dbReference>
<reference evidence="5" key="1">
    <citation type="submission" date="2020-02" db="EMBL/GenBank/DDBJ databases">
        <title>Draft genome sequence of Candidatus Afipia apatlaquensis IBT-C3, a potential strain for decolorization of textile dyes.</title>
        <authorList>
            <person name="Sanchez-Reyes A."/>
            <person name="Breton-Deval L."/>
            <person name="Mangelson H."/>
            <person name="Sanchez-Flores A."/>
        </authorList>
    </citation>
    <scope>NUCLEOTIDE SEQUENCE [LARGE SCALE GENOMIC DNA]</scope>
    <source>
        <strain evidence="5">IBT-C3</strain>
    </source>
</reference>
<dbReference type="SUPFAM" id="SSF53448">
    <property type="entry name" value="Nucleotide-diphospho-sugar transferases"/>
    <property type="match status" value="1"/>
</dbReference>
<dbReference type="AlphaFoldDB" id="A0A7C9VF04"/>
<dbReference type="InterPro" id="IPR029044">
    <property type="entry name" value="Nucleotide-diphossugar_trans"/>
</dbReference>
<evidence type="ECO:0000313" key="5">
    <source>
        <dbReference type="EMBL" id="NGX96107.1"/>
    </source>
</evidence>
<keyword evidence="2" id="KW-0328">Glycosyltransferase</keyword>
<evidence type="ECO:0000256" key="3">
    <source>
        <dbReference type="ARBA" id="ARBA00022679"/>
    </source>
</evidence>
<comment type="caution">
    <text evidence="5">The sequence shown here is derived from an EMBL/GenBank/DDBJ whole genome shotgun (WGS) entry which is preliminary data.</text>
</comment>
<gene>
    <name evidence="5" type="ORF">G4V63_13055</name>
</gene>
<feature type="domain" description="Glycosyltransferase 2-like" evidence="4">
    <location>
        <begin position="8"/>
        <end position="179"/>
    </location>
</feature>